<dbReference type="InterPro" id="IPR041588">
    <property type="entry name" value="Integrase_H2C2"/>
</dbReference>
<evidence type="ECO:0000313" key="3">
    <source>
        <dbReference type="Proteomes" id="UP000299102"/>
    </source>
</evidence>
<keyword evidence="3" id="KW-1185">Reference proteome</keyword>
<dbReference type="OrthoDB" id="8958038at2759"/>
<dbReference type="Proteomes" id="UP000299102">
    <property type="component" value="Unassembled WGS sequence"/>
</dbReference>
<proteinExistence type="predicted"/>
<dbReference type="STRING" id="151549.A0A4C1ZSN1"/>
<accession>A0A4C1ZSN1</accession>
<sequence>MRAAAVGAPLPRSSLRALDVMLTDDWLRVGGRLRRSPTLSFDEKHPIILDGRDHAVRLLVEHYHRRAGHANHEAVVNIIRERFWITRLRPTVKKVANACRLCRVRRAQPVTPKMADLPEGASPSSKAIYAHRGGLLRATGGDRRATSREEVGGVIHVSDDALSIWRLRPRYPPTP</sequence>
<evidence type="ECO:0000313" key="2">
    <source>
        <dbReference type="EMBL" id="GBP90980.1"/>
    </source>
</evidence>
<dbReference type="Gene3D" id="1.10.340.70">
    <property type="match status" value="1"/>
</dbReference>
<reference evidence="2 3" key="1">
    <citation type="journal article" date="2019" name="Commun. Biol.">
        <title>The bagworm genome reveals a unique fibroin gene that provides high tensile strength.</title>
        <authorList>
            <person name="Kono N."/>
            <person name="Nakamura H."/>
            <person name="Ohtoshi R."/>
            <person name="Tomita M."/>
            <person name="Numata K."/>
            <person name="Arakawa K."/>
        </authorList>
    </citation>
    <scope>NUCLEOTIDE SEQUENCE [LARGE SCALE GENOMIC DNA]</scope>
</reference>
<name>A0A4C1ZSN1_EUMVA</name>
<comment type="caution">
    <text evidence="2">The sequence shown here is derived from an EMBL/GenBank/DDBJ whole genome shotgun (WGS) entry which is preliminary data.</text>
</comment>
<dbReference type="AlphaFoldDB" id="A0A4C1ZSN1"/>
<dbReference type="PANTHER" id="PTHR47331:SF1">
    <property type="entry name" value="GAG-LIKE PROTEIN"/>
    <property type="match status" value="1"/>
</dbReference>
<protein>
    <recommendedName>
        <fullName evidence="1">Integrase zinc-binding domain-containing protein</fullName>
    </recommendedName>
</protein>
<evidence type="ECO:0000259" key="1">
    <source>
        <dbReference type="Pfam" id="PF17921"/>
    </source>
</evidence>
<organism evidence="2 3">
    <name type="scientific">Eumeta variegata</name>
    <name type="common">Bagworm moth</name>
    <name type="synonym">Eumeta japonica</name>
    <dbReference type="NCBI Taxonomy" id="151549"/>
    <lineage>
        <taxon>Eukaryota</taxon>
        <taxon>Metazoa</taxon>
        <taxon>Ecdysozoa</taxon>
        <taxon>Arthropoda</taxon>
        <taxon>Hexapoda</taxon>
        <taxon>Insecta</taxon>
        <taxon>Pterygota</taxon>
        <taxon>Neoptera</taxon>
        <taxon>Endopterygota</taxon>
        <taxon>Lepidoptera</taxon>
        <taxon>Glossata</taxon>
        <taxon>Ditrysia</taxon>
        <taxon>Tineoidea</taxon>
        <taxon>Psychidae</taxon>
        <taxon>Oiketicinae</taxon>
        <taxon>Eumeta</taxon>
    </lineage>
</organism>
<gene>
    <name evidence="2" type="ORF">EVAR_90629_1</name>
</gene>
<feature type="domain" description="Integrase zinc-binding" evidence="1">
    <location>
        <begin position="56"/>
        <end position="107"/>
    </location>
</feature>
<dbReference type="EMBL" id="BGZK01002130">
    <property type="protein sequence ID" value="GBP90980.1"/>
    <property type="molecule type" value="Genomic_DNA"/>
</dbReference>
<dbReference type="PANTHER" id="PTHR47331">
    <property type="entry name" value="PHD-TYPE DOMAIN-CONTAINING PROTEIN"/>
    <property type="match status" value="1"/>
</dbReference>
<dbReference type="Pfam" id="PF17921">
    <property type="entry name" value="Integrase_H2C2"/>
    <property type="match status" value="1"/>
</dbReference>